<feature type="compositionally biased region" description="Low complexity" evidence="1">
    <location>
        <begin position="81"/>
        <end position="90"/>
    </location>
</feature>
<dbReference type="AlphaFoldDB" id="A0A255GAM7"/>
<reference evidence="2 3" key="1">
    <citation type="submission" date="2017-07" db="EMBL/GenBank/DDBJ databases">
        <title>Draft whole genome sequences of clinical Proprionibacteriaceae strains.</title>
        <authorList>
            <person name="Bernier A.-M."/>
            <person name="Bernard K."/>
            <person name="Domingo M.-C."/>
        </authorList>
    </citation>
    <scope>NUCLEOTIDE SEQUENCE [LARGE SCALE GENOMIC DNA]</scope>
    <source>
        <strain evidence="2 3">NML 030167</strain>
    </source>
</reference>
<evidence type="ECO:0000256" key="1">
    <source>
        <dbReference type="SAM" id="MobiDB-lite"/>
    </source>
</evidence>
<organism evidence="2 3">
    <name type="scientific">Enemella evansiae</name>
    <dbReference type="NCBI Taxonomy" id="2016499"/>
    <lineage>
        <taxon>Bacteria</taxon>
        <taxon>Bacillati</taxon>
        <taxon>Actinomycetota</taxon>
        <taxon>Actinomycetes</taxon>
        <taxon>Propionibacteriales</taxon>
        <taxon>Propionibacteriaceae</taxon>
        <taxon>Enemella</taxon>
    </lineage>
</organism>
<keyword evidence="3" id="KW-1185">Reference proteome</keyword>
<gene>
    <name evidence="2" type="ORF">CGZ94_13480</name>
</gene>
<proteinExistence type="predicted"/>
<accession>A0A255GAM7</accession>
<evidence type="ECO:0000313" key="3">
    <source>
        <dbReference type="Proteomes" id="UP000215896"/>
    </source>
</evidence>
<dbReference type="RefSeq" id="WP_094405929.1">
    <property type="nucleotide sequence ID" value="NZ_NMVM01000004.1"/>
</dbReference>
<protein>
    <submittedName>
        <fullName evidence="2">Uncharacterized protein</fullName>
    </submittedName>
</protein>
<dbReference type="Proteomes" id="UP000215896">
    <property type="component" value="Unassembled WGS sequence"/>
</dbReference>
<evidence type="ECO:0000313" key="2">
    <source>
        <dbReference type="EMBL" id="OYO12895.1"/>
    </source>
</evidence>
<dbReference type="OrthoDB" id="9983322at2"/>
<feature type="compositionally biased region" description="Gly residues" evidence="1">
    <location>
        <begin position="66"/>
        <end position="75"/>
    </location>
</feature>
<feature type="region of interest" description="Disordered" evidence="1">
    <location>
        <begin position="55"/>
        <end position="90"/>
    </location>
</feature>
<accession>A0A4R6LSK0</accession>
<name>A0A255GAM7_9ACTN</name>
<comment type="caution">
    <text evidence="2">The sequence shown here is derived from an EMBL/GenBank/DDBJ whole genome shotgun (WGS) entry which is preliminary data.</text>
</comment>
<dbReference type="EMBL" id="NMVO01000014">
    <property type="protein sequence ID" value="OYO12895.1"/>
    <property type="molecule type" value="Genomic_DNA"/>
</dbReference>
<sequence>MSDALKRRGLLALIGGAALLPLVGCSSNARCREQYIAQYRSTHAGASPSEAEIASACATSRSRSGTSGGYYGTGYRGSRRGGSSSSSGGK</sequence>